<name>A0AAV5WFU7_9BILA</name>
<feature type="region of interest" description="Disordered" evidence="1">
    <location>
        <begin position="48"/>
        <end position="81"/>
    </location>
</feature>
<organism evidence="3 4">
    <name type="scientific">Pristionchus fissidentatus</name>
    <dbReference type="NCBI Taxonomy" id="1538716"/>
    <lineage>
        <taxon>Eukaryota</taxon>
        <taxon>Metazoa</taxon>
        <taxon>Ecdysozoa</taxon>
        <taxon>Nematoda</taxon>
        <taxon>Chromadorea</taxon>
        <taxon>Rhabditida</taxon>
        <taxon>Rhabditina</taxon>
        <taxon>Diplogasteromorpha</taxon>
        <taxon>Diplogasteroidea</taxon>
        <taxon>Neodiplogasteridae</taxon>
        <taxon>Pristionchus</taxon>
    </lineage>
</organism>
<evidence type="ECO:0000313" key="3">
    <source>
        <dbReference type="EMBL" id="GMT30806.1"/>
    </source>
</evidence>
<feature type="non-terminal residue" evidence="3">
    <location>
        <position position="81"/>
    </location>
</feature>
<sequence>RLQWLRAADAAPLLRSCASWWLPCAQHQQQHTTALSLCAHDVAASSCVPPAHQPDTSTSTRRTANSSRTRLTSSRRLAPKE</sequence>
<comment type="caution">
    <text evidence="3">The sequence shown here is derived from an EMBL/GenBank/DDBJ whole genome shotgun (WGS) entry which is preliminary data.</text>
</comment>
<keyword evidence="4" id="KW-1185">Reference proteome</keyword>
<proteinExistence type="predicted"/>
<dbReference type="EMBL" id="BTSY01000001">
    <property type="protein sequence ID" value="GMT09754.1"/>
    <property type="molecule type" value="Genomic_DNA"/>
</dbReference>
<evidence type="ECO:0000313" key="4">
    <source>
        <dbReference type="Proteomes" id="UP001432322"/>
    </source>
</evidence>
<accession>A0AAV5WFU7</accession>
<feature type="non-terminal residue" evidence="3">
    <location>
        <position position="1"/>
    </location>
</feature>
<protein>
    <submittedName>
        <fullName evidence="3">Uncharacterized protein</fullName>
    </submittedName>
</protein>
<dbReference type="AlphaFoldDB" id="A0AAV5WFU7"/>
<feature type="compositionally biased region" description="Low complexity" evidence="1">
    <location>
        <begin position="56"/>
        <end position="81"/>
    </location>
</feature>
<dbReference type="Proteomes" id="UP001432322">
    <property type="component" value="Unassembled WGS sequence"/>
</dbReference>
<evidence type="ECO:0000256" key="1">
    <source>
        <dbReference type="SAM" id="MobiDB-lite"/>
    </source>
</evidence>
<gene>
    <name evidence="2" type="ORF">PFISCL1PPCAC_1051</name>
    <name evidence="3" type="ORF">PFISCL1PPCAC_22103</name>
</gene>
<reference evidence="3" key="1">
    <citation type="submission" date="2023-10" db="EMBL/GenBank/DDBJ databases">
        <title>Genome assembly of Pristionchus species.</title>
        <authorList>
            <person name="Yoshida K."/>
            <person name="Sommer R.J."/>
        </authorList>
    </citation>
    <scope>NUCLEOTIDE SEQUENCE</scope>
    <source>
        <strain evidence="3">RS5133</strain>
    </source>
</reference>
<dbReference type="EMBL" id="BTSY01000005">
    <property type="protein sequence ID" value="GMT30806.1"/>
    <property type="molecule type" value="Genomic_DNA"/>
</dbReference>
<evidence type="ECO:0000313" key="2">
    <source>
        <dbReference type="EMBL" id="GMT09754.1"/>
    </source>
</evidence>